<reference evidence="2" key="1">
    <citation type="submission" date="2008-12" db="EMBL/GenBank/DDBJ databases">
        <title>Complete sequence of chromosome of Methylobacterium chloromethanicum CM4.</title>
        <authorList>
            <consortium name="US DOE Joint Genome Institute"/>
            <person name="Lucas S."/>
            <person name="Copeland A."/>
            <person name="Lapidus A."/>
            <person name="Glavina del Rio T."/>
            <person name="Dalin E."/>
            <person name="Tice H."/>
            <person name="Bruce D."/>
            <person name="Goodwin L."/>
            <person name="Pitluck S."/>
            <person name="Chertkov O."/>
            <person name="Brettin T."/>
            <person name="Detter J.C."/>
            <person name="Han C."/>
            <person name="Larimer F."/>
            <person name="Land M."/>
            <person name="Hauser L."/>
            <person name="Kyrpides N."/>
            <person name="Mikhailova N."/>
            <person name="Marx C."/>
            <person name="Richardson P."/>
        </authorList>
    </citation>
    <scope>NUCLEOTIDE SEQUENCE [LARGE SCALE GENOMIC DNA]</scope>
    <source>
        <strain evidence="2">CM4 / NCIMB 13688</strain>
    </source>
</reference>
<proteinExistence type="predicted"/>
<organism evidence="1 2">
    <name type="scientific">Methylorubrum extorquens (strain CM4 / NCIMB 13688)</name>
    <name type="common">Methylobacterium extorquens</name>
    <dbReference type="NCBI Taxonomy" id="440085"/>
    <lineage>
        <taxon>Bacteria</taxon>
        <taxon>Pseudomonadati</taxon>
        <taxon>Pseudomonadota</taxon>
        <taxon>Alphaproteobacteria</taxon>
        <taxon>Hyphomicrobiales</taxon>
        <taxon>Methylobacteriaceae</taxon>
        <taxon>Methylorubrum</taxon>
    </lineage>
</organism>
<dbReference type="EMBL" id="CP001298">
    <property type="protein sequence ID" value="ACK81059.1"/>
    <property type="molecule type" value="Genomic_DNA"/>
</dbReference>
<name>B7L1G5_METC4</name>
<accession>B7L1G5</accession>
<sequence length="38" mass="4604">MRAGATNFHELFDDRYYERSQQDENQRLTEELLTTLVI</sequence>
<evidence type="ECO:0000313" key="1">
    <source>
        <dbReference type="EMBL" id="ACK81059.1"/>
    </source>
</evidence>
<protein>
    <submittedName>
        <fullName evidence="1">Uncharacterized protein</fullName>
    </submittedName>
</protein>
<dbReference type="KEGG" id="mch:Mchl_0107"/>
<dbReference type="Proteomes" id="UP000002385">
    <property type="component" value="Chromosome"/>
</dbReference>
<gene>
    <name evidence="1" type="ordered locus">Mchl_0107</name>
</gene>
<evidence type="ECO:0000313" key="2">
    <source>
        <dbReference type="Proteomes" id="UP000002385"/>
    </source>
</evidence>
<dbReference type="HOGENOM" id="CLU_3329967_0_0_5"/>
<reference evidence="1 2" key="2">
    <citation type="journal article" date="2012" name="J. Bacteriol.">
        <title>Complete genome sequences of six strains of the genus Methylobacterium.</title>
        <authorList>
            <person name="Marx C.J."/>
            <person name="Bringel F."/>
            <person name="Chistoserdova L."/>
            <person name="Moulin L."/>
            <person name="Farhan Ul Haque M."/>
            <person name="Fleischman D.E."/>
            <person name="Gruffaz C."/>
            <person name="Jourand P."/>
            <person name="Knief C."/>
            <person name="Lee M.C."/>
            <person name="Muller E.E."/>
            <person name="Nadalig T."/>
            <person name="Peyraud R."/>
            <person name="Roselli S."/>
            <person name="Russ L."/>
            <person name="Goodwin L.A."/>
            <person name="Ivanova N."/>
            <person name="Kyrpides N."/>
            <person name="Lajus A."/>
            <person name="Land M.L."/>
            <person name="Medigue C."/>
            <person name="Mikhailova N."/>
            <person name="Nolan M."/>
            <person name="Woyke T."/>
            <person name="Stolyar S."/>
            <person name="Vorholt J.A."/>
            <person name="Vuilleumier S."/>
        </authorList>
    </citation>
    <scope>NUCLEOTIDE SEQUENCE [LARGE SCALE GENOMIC DNA]</scope>
    <source>
        <strain evidence="2">CM4 / NCIMB 13688</strain>
    </source>
</reference>
<dbReference type="AlphaFoldDB" id="B7L1G5"/>